<dbReference type="Pfam" id="PF20479">
    <property type="entry name" value="TMEM128"/>
    <property type="match status" value="1"/>
</dbReference>
<reference evidence="2 3" key="1">
    <citation type="submission" date="2015-12" db="EMBL/GenBank/DDBJ databases">
        <title>Dictyostelia acquired genes for synthesis and detection of signals that induce cell-type specialization by lateral gene transfer from prokaryotes.</title>
        <authorList>
            <person name="Gloeckner G."/>
            <person name="Schaap P."/>
        </authorList>
    </citation>
    <scope>NUCLEOTIDE SEQUENCE [LARGE SCALE GENOMIC DNA]</scope>
    <source>
        <strain evidence="2 3">TK</strain>
    </source>
</reference>
<feature type="transmembrane region" description="Helical" evidence="1">
    <location>
        <begin position="151"/>
        <end position="169"/>
    </location>
</feature>
<dbReference type="Proteomes" id="UP000076078">
    <property type="component" value="Unassembled WGS sequence"/>
</dbReference>
<organism evidence="2 3">
    <name type="scientific">Tieghemostelium lacteum</name>
    <name type="common">Slime mold</name>
    <name type="synonym">Dictyostelium lacteum</name>
    <dbReference type="NCBI Taxonomy" id="361077"/>
    <lineage>
        <taxon>Eukaryota</taxon>
        <taxon>Amoebozoa</taxon>
        <taxon>Evosea</taxon>
        <taxon>Eumycetozoa</taxon>
        <taxon>Dictyostelia</taxon>
        <taxon>Dictyosteliales</taxon>
        <taxon>Raperosteliaceae</taxon>
        <taxon>Tieghemostelium</taxon>
    </lineage>
</organism>
<keyword evidence="3" id="KW-1185">Reference proteome</keyword>
<accession>A0A152A4H1</accession>
<name>A0A152A4H1_TIELA</name>
<sequence length="170" mass="19575">MSSPNTQTKSGVSKRVKHNNTTNKIELDSTLDSDQNNDDNGKLKSILENRYVVYILKKLEWLFWVGLGTYIAYRTDLVNEIFYGNSIDRLYFNIGVIALFGFLGIYIYCAYFSGAKESNDWEKIHPKAIPIATILLVIFTFGFIIGCWSLWSFLTPVFLFIYFISVSYLV</sequence>
<dbReference type="OrthoDB" id="58903at2759"/>
<keyword evidence="1" id="KW-0472">Membrane</keyword>
<dbReference type="AlphaFoldDB" id="A0A152A4H1"/>
<keyword evidence="1 2" id="KW-0812">Transmembrane</keyword>
<dbReference type="EMBL" id="LODT01000011">
    <property type="protein sequence ID" value="KYR01142.1"/>
    <property type="molecule type" value="Genomic_DNA"/>
</dbReference>
<feature type="transmembrane region" description="Helical" evidence="1">
    <location>
        <begin position="51"/>
        <end position="71"/>
    </location>
</feature>
<feature type="transmembrane region" description="Helical" evidence="1">
    <location>
        <begin position="91"/>
        <end position="112"/>
    </location>
</feature>
<dbReference type="PANTHER" id="PTHR31134:SF1">
    <property type="entry name" value="TRANSMEMBRANE PROTEIN 128"/>
    <property type="match status" value="1"/>
</dbReference>
<comment type="caution">
    <text evidence="2">The sequence shown here is derived from an EMBL/GenBank/DDBJ whole genome shotgun (WGS) entry which is preliminary data.</text>
</comment>
<feature type="transmembrane region" description="Helical" evidence="1">
    <location>
        <begin position="124"/>
        <end position="145"/>
    </location>
</feature>
<evidence type="ECO:0000313" key="3">
    <source>
        <dbReference type="Proteomes" id="UP000076078"/>
    </source>
</evidence>
<dbReference type="InterPro" id="IPR033579">
    <property type="entry name" value="TMEM128"/>
</dbReference>
<evidence type="ECO:0000313" key="2">
    <source>
        <dbReference type="EMBL" id="KYR01142.1"/>
    </source>
</evidence>
<evidence type="ECO:0000256" key="1">
    <source>
        <dbReference type="SAM" id="Phobius"/>
    </source>
</evidence>
<protein>
    <submittedName>
        <fullName evidence="2">Putative transmembrane protein</fullName>
    </submittedName>
</protein>
<dbReference type="PANTHER" id="PTHR31134">
    <property type="entry name" value="TRANSMEMBRANE PROTEIN 128"/>
    <property type="match status" value="1"/>
</dbReference>
<proteinExistence type="predicted"/>
<gene>
    <name evidence="2" type="ORF">DLAC_02247</name>
</gene>
<keyword evidence="1" id="KW-1133">Transmembrane helix</keyword>
<dbReference type="InParanoid" id="A0A152A4H1"/>